<name>A0AAV4GZA6_9GAST</name>
<evidence type="ECO:0000256" key="3">
    <source>
        <dbReference type="ARBA" id="ARBA00022692"/>
    </source>
</evidence>
<dbReference type="Gene3D" id="1.20.1250.20">
    <property type="entry name" value="MFS general substrate transporter like domains"/>
    <property type="match status" value="2"/>
</dbReference>
<evidence type="ECO:0000313" key="9">
    <source>
        <dbReference type="Proteomes" id="UP000762676"/>
    </source>
</evidence>
<evidence type="ECO:0000313" key="8">
    <source>
        <dbReference type="EMBL" id="GFR90799.1"/>
    </source>
</evidence>
<feature type="transmembrane region" description="Helical" evidence="6">
    <location>
        <begin position="327"/>
        <end position="349"/>
    </location>
</feature>
<proteinExistence type="predicted"/>
<organism evidence="8 9">
    <name type="scientific">Elysia marginata</name>
    <dbReference type="NCBI Taxonomy" id="1093978"/>
    <lineage>
        <taxon>Eukaryota</taxon>
        <taxon>Metazoa</taxon>
        <taxon>Spiralia</taxon>
        <taxon>Lophotrochozoa</taxon>
        <taxon>Mollusca</taxon>
        <taxon>Gastropoda</taxon>
        <taxon>Heterobranchia</taxon>
        <taxon>Euthyneura</taxon>
        <taxon>Panpulmonata</taxon>
        <taxon>Sacoglossa</taxon>
        <taxon>Placobranchoidea</taxon>
        <taxon>Plakobranchidae</taxon>
        <taxon>Elysia</taxon>
    </lineage>
</organism>
<keyword evidence="4 6" id="KW-1133">Transmembrane helix</keyword>
<dbReference type="InterPro" id="IPR020846">
    <property type="entry name" value="MFS_dom"/>
</dbReference>
<dbReference type="InterPro" id="IPR036259">
    <property type="entry name" value="MFS_trans_sf"/>
</dbReference>
<evidence type="ECO:0000256" key="5">
    <source>
        <dbReference type="ARBA" id="ARBA00023136"/>
    </source>
</evidence>
<reference evidence="8 9" key="1">
    <citation type="journal article" date="2021" name="Elife">
        <title>Chloroplast acquisition without the gene transfer in kleptoplastic sea slugs, Plakobranchus ocellatus.</title>
        <authorList>
            <person name="Maeda T."/>
            <person name="Takahashi S."/>
            <person name="Yoshida T."/>
            <person name="Shimamura S."/>
            <person name="Takaki Y."/>
            <person name="Nagai Y."/>
            <person name="Toyoda A."/>
            <person name="Suzuki Y."/>
            <person name="Arimoto A."/>
            <person name="Ishii H."/>
            <person name="Satoh N."/>
            <person name="Nishiyama T."/>
            <person name="Hasebe M."/>
            <person name="Maruyama T."/>
            <person name="Minagawa J."/>
            <person name="Obokata J."/>
            <person name="Shigenobu S."/>
        </authorList>
    </citation>
    <scope>NUCLEOTIDE SEQUENCE [LARGE SCALE GENOMIC DNA]</scope>
</reference>
<dbReference type="EMBL" id="BMAT01001701">
    <property type="protein sequence ID" value="GFR90799.1"/>
    <property type="molecule type" value="Genomic_DNA"/>
</dbReference>
<dbReference type="AlphaFoldDB" id="A0AAV4GZA6"/>
<dbReference type="SUPFAM" id="SSF103473">
    <property type="entry name" value="MFS general substrate transporter"/>
    <property type="match status" value="1"/>
</dbReference>
<dbReference type="GO" id="GO:0022857">
    <property type="term" value="F:transmembrane transporter activity"/>
    <property type="evidence" value="ECO:0007669"/>
    <property type="project" value="InterPro"/>
</dbReference>
<sequence length="513" mass="56204">MKLRISDKGKKYSAIVGAHLITAPFSFLWVYGNLSEYMDSYFRFSCSPGCMDSDSGWILPVSIAMGCPGTLLSKPLADRMGLRWAGAVTAIFLNTALFASAWTVQMSVAWTTVLLGVVLGMVQGFTAVVAFQLVRAWAPDKATLFMATTTGASTLLSMVQNQLVTALVNPNNLKPDAMQGSRTFFSQPEILDRVPMALILYAAMTLGLQFTGYVLLFPPPKLASTSENFKMEETTDKTKLVIGNVNGCDRSSLKPSPNTKAVADGHNPQEYGSHKVSSPAISFNTTEKNYNLPKIDITVQESQLETARPFEDEKASLPPSKVLKTPIFYAVFVFGIATVFALILKANFYKQFGLLYIHNDQYLTLVGTLIPVVATLSRLVVGMVLNKKIITIKDAIIFSLAVNCFLCAFWYFVPQLNALLYLFFVLGLASVQSLYFVTLPVATMEIFGPDHFSTNYGLLLTNLMVVGILSPVVISPLMHVLGWFWLFGSASILCLVSLVLVVCADFNPPQISI</sequence>
<keyword evidence="5 6" id="KW-0472">Membrane</keyword>
<evidence type="ECO:0000256" key="4">
    <source>
        <dbReference type="ARBA" id="ARBA00022989"/>
    </source>
</evidence>
<dbReference type="PROSITE" id="PS50850">
    <property type="entry name" value="MFS"/>
    <property type="match status" value="1"/>
</dbReference>
<feature type="transmembrane region" description="Helical" evidence="6">
    <location>
        <begin position="395"/>
        <end position="413"/>
    </location>
</feature>
<feature type="transmembrane region" description="Helical" evidence="6">
    <location>
        <begin position="108"/>
        <end position="131"/>
    </location>
</feature>
<dbReference type="InterPro" id="IPR011701">
    <property type="entry name" value="MFS"/>
</dbReference>
<feature type="transmembrane region" description="Helical" evidence="6">
    <location>
        <begin position="456"/>
        <end position="477"/>
    </location>
</feature>
<feature type="transmembrane region" description="Helical" evidence="6">
    <location>
        <begin position="84"/>
        <end position="102"/>
    </location>
</feature>
<feature type="transmembrane region" description="Helical" evidence="6">
    <location>
        <begin position="419"/>
        <end position="444"/>
    </location>
</feature>
<feature type="transmembrane region" description="Helical" evidence="6">
    <location>
        <begin position="57"/>
        <end position="77"/>
    </location>
</feature>
<evidence type="ECO:0000256" key="1">
    <source>
        <dbReference type="ARBA" id="ARBA00004141"/>
    </source>
</evidence>
<dbReference type="PANTHER" id="PTHR43385">
    <property type="entry name" value="RIBOFLAVIN TRANSPORTER RIBJ"/>
    <property type="match status" value="1"/>
</dbReference>
<feature type="transmembrane region" description="Helical" evidence="6">
    <location>
        <begin position="194"/>
        <end position="216"/>
    </location>
</feature>
<feature type="transmembrane region" description="Helical" evidence="6">
    <location>
        <begin position="12"/>
        <end position="32"/>
    </location>
</feature>
<feature type="transmembrane region" description="Helical" evidence="6">
    <location>
        <begin position="483"/>
        <end position="504"/>
    </location>
</feature>
<keyword evidence="9" id="KW-1185">Reference proteome</keyword>
<dbReference type="InterPro" id="IPR052983">
    <property type="entry name" value="MFS_Riboflavin_Transporter"/>
</dbReference>
<comment type="subcellular location">
    <subcellularLocation>
        <location evidence="1">Membrane</location>
        <topology evidence="1">Multi-pass membrane protein</topology>
    </subcellularLocation>
</comment>
<dbReference type="GO" id="GO:0016020">
    <property type="term" value="C:membrane"/>
    <property type="evidence" value="ECO:0007669"/>
    <property type="project" value="UniProtKB-SubCell"/>
</dbReference>
<evidence type="ECO:0000256" key="2">
    <source>
        <dbReference type="ARBA" id="ARBA00022448"/>
    </source>
</evidence>
<dbReference type="Pfam" id="PF07690">
    <property type="entry name" value="MFS_1"/>
    <property type="match status" value="1"/>
</dbReference>
<feature type="transmembrane region" description="Helical" evidence="6">
    <location>
        <begin position="361"/>
        <end position="383"/>
    </location>
</feature>
<dbReference type="Proteomes" id="UP000762676">
    <property type="component" value="Unassembled WGS sequence"/>
</dbReference>
<gene>
    <name evidence="8" type="ORF">ElyMa_000828000</name>
</gene>
<comment type="caution">
    <text evidence="8">The sequence shown here is derived from an EMBL/GenBank/DDBJ whole genome shotgun (WGS) entry which is preliminary data.</text>
</comment>
<keyword evidence="2" id="KW-0813">Transport</keyword>
<dbReference type="PANTHER" id="PTHR43385:SF1">
    <property type="entry name" value="RIBOFLAVIN TRANSPORTER RIBJ"/>
    <property type="match status" value="1"/>
</dbReference>
<evidence type="ECO:0000256" key="6">
    <source>
        <dbReference type="SAM" id="Phobius"/>
    </source>
</evidence>
<evidence type="ECO:0000259" key="7">
    <source>
        <dbReference type="PROSITE" id="PS50850"/>
    </source>
</evidence>
<accession>A0AAV4GZA6</accession>
<feature type="domain" description="Major facilitator superfamily (MFS) profile" evidence="7">
    <location>
        <begin position="323"/>
        <end position="513"/>
    </location>
</feature>
<keyword evidence="3 6" id="KW-0812">Transmembrane</keyword>
<protein>
    <submittedName>
        <fullName evidence="8">Oxalate:formate antiporter</fullName>
    </submittedName>
</protein>